<keyword evidence="1" id="KW-0472">Membrane</keyword>
<keyword evidence="1" id="KW-1133">Transmembrane helix</keyword>
<dbReference type="Proteomes" id="UP001302719">
    <property type="component" value="Chromosome"/>
</dbReference>
<sequence length="195" mass="21689">MQRLATISGAIVAIATVGTLLISVWEINNTLKNEEIHKWQKTIVFSIISGNQTEAGISFKEIQADYLASVQQFMEFKIPREEIQELALKRVLLELLSDGVIVMDAKGQFAPEIRTLYTEGKRTLNRIKTEEGKNAILIAVGQANCKFKSEEIRSKIHDKIALTPEELADILTSLIAAKRISINSDGYLCSILNGD</sequence>
<keyword evidence="1" id="KW-0812">Transmembrane</keyword>
<accession>A0AA96GC22</accession>
<organism evidence="2 3">
    <name type="scientific">Candidatus Nitrospira allomarina</name>
    <dbReference type="NCBI Taxonomy" id="3020900"/>
    <lineage>
        <taxon>Bacteria</taxon>
        <taxon>Pseudomonadati</taxon>
        <taxon>Nitrospirota</taxon>
        <taxon>Nitrospiria</taxon>
        <taxon>Nitrospirales</taxon>
        <taxon>Nitrospiraceae</taxon>
        <taxon>Nitrospira</taxon>
    </lineage>
</organism>
<keyword evidence="3" id="KW-1185">Reference proteome</keyword>
<evidence type="ECO:0000313" key="2">
    <source>
        <dbReference type="EMBL" id="WNM59018.1"/>
    </source>
</evidence>
<name>A0AA96GC22_9BACT</name>
<evidence type="ECO:0000256" key="1">
    <source>
        <dbReference type="SAM" id="Phobius"/>
    </source>
</evidence>
<evidence type="ECO:0000313" key="3">
    <source>
        <dbReference type="Proteomes" id="UP001302719"/>
    </source>
</evidence>
<dbReference type="AlphaFoldDB" id="A0AA96GC22"/>
<dbReference type="KEGG" id="nall:PP769_04425"/>
<gene>
    <name evidence="2" type="ORF">PP769_04425</name>
</gene>
<protein>
    <submittedName>
        <fullName evidence="2">Uncharacterized protein</fullName>
    </submittedName>
</protein>
<dbReference type="RefSeq" id="WP_312645647.1">
    <property type="nucleotide sequence ID" value="NZ_CP116967.1"/>
</dbReference>
<proteinExistence type="predicted"/>
<dbReference type="EMBL" id="CP116967">
    <property type="protein sequence ID" value="WNM59018.1"/>
    <property type="molecule type" value="Genomic_DNA"/>
</dbReference>
<feature type="transmembrane region" description="Helical" evidence="1">
    <location>
        <begin position="7"/>
        <end position="25"/>
    </location>
</feature>
<reference evidence="2 3" key="1">
    <citation type="submission" date="2023-01" db="EMBL/GenBank/DDBJ databases">
        <title>Cultivation and genomic characterization of new, ubiquitous marine nitrite-oxidizing bacteria from the Nitrospirales.</title>
        <authorList>
            <person name="Mueller A.J."/>
            <person name="Daebeler A."/>
            <person name="Herbold C.W."/>
            <person name="Kirkegaard R.H."/>
            <person name="Daims H."/>
        </authorList>
    </citation>
    <scope>NUCLEOTIDE SEQUENCE [LARGE SCALE GENOMIC DNA]</scope>
    <source>
        <strain evidence="2 3">VA</strain>
    </source>
</reference>